<gene>
    <name evidence="3" type="ORF">DFR49_0821</name>
</gene>
<dbReference type="InterPro" id="IPR001387">
    <property type="entry name" value="Cro/C1-type_HTH"/>
</dbReference>
<keyword evidence="3" id="KW-0238">DNA-binding</keyword>
<organism evidence="3 4">
    <name type="scientific">Hephaestia caeni</name>
    <dbReference type="NCBI Taxonomy" id="645617"/>
    <lineage>
        <taxon>Bacteria</taxon>
        <taxon>Pseudomonadati</taxon>
        <taxon>Pseudomonadota</taxon>
        <taxon>Alphaproteobacteria</taxon>
        <taxon>Sphingomonadales</taxon>
        <taxon>Sphingomonadaceae</taxon>
        <taxon>Hephaestia</taxon>
    </lineage>
</organism>
<name>A0A397PGA7_9SPHN</name>
<sequence length="176" mass="19925">MAWHENGGEWMEPAHVSGTSPGGQKWDYIPFIARARRENAVSIRSLSMRTGINKSRLGKLLHGDPKRRTPISFDELRQILDALDIDILLAVICVEIIREPDLLYSERYATLITMLSAMFRELPMHLLTSLEEVEGVDGTEVRLEWAGVLRRSVIQRIIKGMSETAARRASLADLQD</sequence>
<dbReference type="AlphaFoldDB" id="A0A397PGA7"/>
<dbReference type="InterPro" id="IPR010982">
    <property type="entry name" value="Lambda_DNA-bd_dom_sf"/>
</dbReference>
<dbReference type="Gene3D" id="1.10.260.40">
    <property type="entry name" value="lambda repressor-like DNA-binding domains"/>
    <property type="match status" value="1"/>
</dbReference>
<dbReference type="EMBL" id="QXDC01000002">
    <property type="protein sequence ID" value="RIA46285.1"/>
    <property type="molecule type" value="Genomic_DNA"/>
</dbReference>
<evidence type="ECO:0000259" key="2">
    <source>
        <dbReference type="Pfam" id="PF13443"/>
    </source>
</evidence>
<dbReference type="Proteomes" id="UP000266568">
    <property type="component" value="Unassembled WGS sequence"/>
</dbReference>
<proteinExistence type="predicted"/>
<protein>
    <submittedName>
        <fullName evidence="3">Cro/C1-type helix-turn-helix DNA-binding protein</fullName>
    </submittedName>
</protein>
<dbReference type="SUPFAM" id="SSF47413">
    <property type="entry name" value="lambda repressor-like DNA-binding domains"/>
    <property type="match status" value="1"/>
</dbReference>
<dbReference type="Pfam" id="PF13443">
    <property type="entry name" value="HTH_26"/>
    <property type="match status" value="1"/>
</dbReference>
<comment type="caution">
    <text evidence="3">The sequence shown here is derived from an EMBL/GenBank/DDBJ whole genome shotgun (WGS) entry which is preliminary data.</text>
</comment>
<evidence type="ECO:0000256" key="1">
    <source>
        <dbReference type="SAM" id="MobiDB-lite"/>
    </source>
</evidence>
<accession>A0A397PGA7</accession>
<keyword evidence="4" id="KW-1185">Reference proteome</keyword>
<dbReference type="CDD" id="cd00093">
    <property type="entry name" value="HTH_XRE"/>
    <property type="match status" value="1"/>
</dbReference>
<reference evidence="3 4" key="1">
    <citation type="submission" date="2018-08" db="EMBL/GenBank/DDBJ databases">
        <title>Genomic Encyclopedia of Type Strains, Phase IV (KMG-IV): sequencing the most valuable type-strain genomes for metagenomic binning, comparative biology and taxonomic classification.</title>
        <authorList>
            <person name="Goeker M."/>
        </authorList>
    </citation>
    <scope>NUCLEOTIDE SEQUENCE [LARGE SCALE GENOMIC DNA]</scope>
    <source>
        <strain evidence="3 4">DSM 25527</strain>
    </source>
</reference>
<feature type="region of interest" description="Disordered" evidence="1">
    <location>
        <begin position="1"/>
        <end position="20"/>
    </location>
</feature>
<evidence type="ECO:0000313" key="4">
    <source>
        <dbReference type="Proteomes" id="UP000266568"/>
    </source>
</evidence>
<evidence type="ECO:0000313" key="3">
    <source>
        <dbReference type="EMBL" id="RIA46285.1"/>
    </source>
</evidence>
<feature type="domain" description="HTH cro/C1-type" evidence="2">
    <location>
        <begin position="37"/>
        <end position="87"/>
    </location>
</feature>
<dbReference type="OrthoDB" id="7471064at2"/>
<dbReference type="GO" id="GO:0003677">
    <property type="term" value="F:DNA binding"/>
    <property type="evidence" value="ECO:0007669"/>
    <property type="project" value="UniProtKB-KW"/>
</dbReference>